<name>A0ACB8AF93_9AGAM</name>
<protein>
    <submittedName>
        <fullName evidence="1">ML domain-containing protein</fullName>
    </submittedName>
</protein>
<dbReference type="EMBL" id="MU267663">
    <property type="protein sequence ID" value="KAH7911964.1"/>
    <property type="molecule type" value="Genomic_DNA"/>
</dbReference>
<keyword evidence="2" id="KW-1185">Reference proteome</keyword>
<comment type="caution">
    <text evidence="1">The sequence shown here is derived from an EMBL/GenBank/DDBJ whole genome shotgun (WGS) entry which is preliminary data.</text>
</comment>
<dbReference type="Proteomes" id="UP000790377">
    <property type="component" value="Unassembled WGS sequence"/>
</dbReference>
<accession>A0ACB8AF93</accession>
<proteinExistence type="predicted"/>
<evidence type="ECO:0000313" key="2">
    <source>
        <dbReference type="Proteomes" id="UP000790377"/>
    </source>
</evidence>
<reference evidence="1" key="1">
    <citation type="journal article" date="2021" name="New Phytol.">
        <title>Evolutionary innovations through gain and loss of genes in the ectomycorrhizal Boletales.</title>
        <authorList>
            <person name="Wu G."/>
            <person name="Miyauchi S."/>
            <person name="Morin E."/>
            <person name="Kuo A."/>
            <person name="Drula E."/>
            <person name="Varga T."/>
            <person name="Kohler A."/>
            <person name="Feng B."/>
            <person name="Cao Y."/>
            <person name="Lipzen A."/>
            <person name="Daum C."/>
            <person name="Hundley H."/>
            <person name="Pangilinan J."/>
            <person name="Johnson J."/>
            <person name="Barry K."/>
            <person name="LaButti K."/>
            <person name="Ng V."/>
            <person name="Ahrendt S."/>
            <person name="Min B."/>
            <person name="Choi I.G."/>
            <person name="Park H."/>
            <person name="Plett J.M."/>
            <person name="Magnuson J."/>
            <person name="Spatafora J.W."/>
            <person name="Nagy L.G."/>
            <person name="Henrissat B."/>
            <person name="Grigoriev I.V."/>
            <person name="Yang Z.L."/>
            <person name="Xu J."/>
            <person name="Martin F.M."/>
        </authorList>
    </citation>
    <scope>NUCLEOTIDE SEQUENCE</scope>
    <source>
        <strain evidence="1">ATCC 28755</strain>
    </source>
</reference>
<gene>
    <name evidence="1" type="ORF">BJ138DRAFT_1135080</name>
</gene>
<organism evidence="1 2">
    <name type="scientific">Hygrophoropsis aurantiaca</name>
    <dbReference type="NCBI Taxonomy" id="72124"/>
    <lineage>
        <taxon>Eukaryota</taxon>
        <taxon>Fungi</taxon>
        <taxon>Dikarya</taxon>
        <taxon>Basidiomycota</taxon>
        <taxon>Agaricomycotina</taxon>
        <taxon>Agaricomycetes</taxon>
        <taxon>Agaricomycetidae</taxon>
        <taxon>Boletales</taxon>
        <taxon>Coniophorineae</taxon>
        <taxon>Hygrophoropsidaceae</taxon>
        <taxon>Hygrophoropsis</taxon>
    </lineage>
</organism>
<sequence>MVRLSSVLFNTVLAGLACAAVPSSQEALVNPPVHTTDSWSYANCGLPSDPIQIHSISVSPDPPKPGQDLTVKVVGEATEVVEEGAYADVVVKLGLIKLLQRRFDVCEEARSANASVQCPVTKGEYTVEHTVALPKEIPRAKFTVGVRGYTADDDDLVCLDLKVDFMPKLLW</sequence>
<evidence type="ECO:0000313" key="1">
    <source>
        <dbReference type="EMBL" id="KAH7911964.1"/>
    </source>
</evidence>